<protein>
    <recommendedName>
        <fullName evidence="4">DUF308 domain-containing protein</fullName>
    </recommendedName>
</protein>
<feature type="transmembrane region" description="Helical" evidence="1">
    <location>
        <begin position="160"/>
        <end position="179"/>
    </location>
</feature>
<evidence type="ECO:0000313" key="3">
    <source>
        <dbReference type="Proteomes" id="UP001652445"/>
    </source>
</evidence>
<feature type="transmembrane region" description="Helical" evidence="1">
    <location>
        <begin position="80"/>
        <end position="104"/>
    </location>
</feature>
<evidence type="ECO:0008006" key="4">
    <source>
        <dbReference type="Google" id="ProtNLM"/>
    </source>
</evidence>
<evidence type="ECO:0000313" key="2">
    <source>
        <dbReference type="EMBL" id="MCU6796139.1"/>
    </source>
</evidence>
<accession>A0ABT2UNC6</accession>
<feature type="transmembrane region" description="Helical" evidence="1">
    <location>
        <begin position="23"/>
        <end position="43"/>
    </location>
</feature>
<organism evidence="2 3">
    <name type="scientific">Paenibacillus baimaensis</name>
    <dbReference type="NCBI Taxonomy" id="2982185"/>
    <lineage>
        <taxon>Bacteria</taxon>
        <taxon>Bacillati</taxon>
        <taxon>Bacillota</taxon>
        <taxon>Bacilli</taxon>
        <taxon>Bacillales</taxon>
        <taxon>Paenibacillaceae</taxon>
        <taxon>Paenibacillus</taxon>
    </lineage>
</organism>
<dbReference type="Proteomes" id="UP001652445">
    <property type="component" value="Unassembled WGS sequence"/>
</dbReference>
<keyword evidence="3" id="KW-1185">Reference proteome</keyword>
<keyword evidence="1" id="KW-0472">Membrane</keyword>
<keyword evidence="1" id="KW-0812">Transmembrane</keyword>
<dbReference type="EMBL" id="JAOQIO010000098">
    <property type="protein sequence ID" value="MCU6796139.1"/>
    <property type="molecule type" value="Genomic_DNA"/>
</dbReference>
<proteinExistence type="predicted"/>
<reference evidence="2 3" key="1">
    <citation type="submission" date="2022-09" db="EMBL/GenBank/DDBJ databases">
        <authorList>
            <person name="Han X.L."/>
            <person name="Wang Q."/>
            <person name="Lu T."/>
        </authorList>
    </citation>
    <scope>NUCLEOTIDE SEQUENCE [LARGE SCALE GENOMIC DNA]</scope>
    <source>
        <strain evidence="2 3">WQ 127069</strain>
    </source>
</reference>
<evidence type="ECO:0000256" key="1">
    <source>
        <dbReference type="SAM" id="Phobius"/>
    </source>
</evidence>
<dbReference type="RefSeq" id="WP_262686973.1">
    <property type="nucleotide sequence ID" value="NZ_JAOQIO010000098.1"/>
</dbReference>
<name>A0ABT2UNC6_9BACL</name>
<comment type="caution">
    <text evidence="2">The sequence shown here is derived from an EMBL/GenBank/DDBJ whole genome shotgun (WGS) entry which is preliminary data.</text>
</comment>
<sequence length="188" mass="20387">MKSVEAMNPKQTVLQNIQSSRPYLVWLMIWGIQAVLASTLEFIGQWLNVAAWQSIPLWIALAASAVVIGRDVRLGVWSKLTIPAGPSVWALIMLIVAVWTLGYVHAADTSFIPLIKSFIVAAALAQLGVWLGKPILYIGIWQFVLTLVVATQYLGLASVALGGAGGLSMIALGWMLYIGNKQSEEVIQ</sequence>
<gene>
    <name evidence="2" type="ORF">OB236_28860</name>
</gene>
<keyword evidence="1" id="KW-1133">Transmembrane helix</keyword>
<feature type="transmembrane region" description="Helical" evidence="1">
    <location>
        <begin position="49"/>
        <end position="68"/>
    </location>
</feature>